<gene>
    <name evidence="1" type="ORF">UFOVP1636_177</name>
</gene>
<organism evidence="1">
    <name type="scientific">uncultured Caudovirales phage</name>
    <dbReference type="NCBI Taxonomy" id="2100421"/>
    <lineage>
        <taxon>Viruses</taxon>
        <taxon>Duplodnaviria</taxon>
        <taxon>Heunggongvirae</taxon>
        <taxon>Uroviricota</taxon>
        <taxon>Caudoviricetes</taxon>
        <taxon>Peduoviridae</taxon>
        <taxon>Maltschvirus</taxon>
        <taxon>Maltschvirus maltsch</taxon>
    </lineage>
</organism>
<evidence type="ECO:0000313" key="1">
    <source>
        <dbReference type="EMBL" id="CAB4221181.1"/>
    </source>
</evidence>
<proteinExistence type="predicted"/>
<sequence>MAIISRQTGLLAAENWKKIYQTFREADFTTYDFETLRKSMIDYIKLYYPEDFNDFTESSEFVALIDLLAFMGQNLAFRTDLNARENFIDTAERRDSVLKLAKLVSYNPKRNVPSSGYLKIESVSTTEPLFDSNAFDLSNTIVTWNDPANDNWLEQFTTIINAALVGSQIIGKPAHSQVINGILTDEYSINNISTVIPIFRFEATIEETTSSFEVVSGTSVGKTYIYESAPDYQKAFNILYRTDNNGNSSNSTGFFFYFKQGEISSFDFDIPEAVPNKVVNIDINNINNNDVWLYKLNSDGTTQSLWSPVPSTTGINIIYNRVKDRNLYQIGTRASDQINLTFGDGSFSNVPQGDFRLYYRTSNGLSYKVTPDEMRSIAISVNYVSRKNRPETITIRASLKYTVVNAVPTESTDAIRQKAPQQYYTQNRMITGEDYNILPYTSFSNIIKAKSINRTSSGLSRYLDMLDTTGKYSSTNTFGQDGAIYTEEYIRSFIFGFVSANDVRKVVYNQIINTIIPNRGSLHYYYKNLTIVNSSNSLTPATALVTGKRYIINKVGVTDFTLLGASRNAPGVNFIATDRDTRDPNYFATTVGQATEASVAWHLSTVGSNSSNGYFINPSFTPLSVRALGSVAKYLKAGAIIRFVAPNGSFFNAGNNLITGAPVGPEDKLELYAAVVDIVGDGTNDGLGDFTNGSGPVSLNTKIPTGAIIKYIVPAYKSNFGAGFTTALVNNITSYKNFAIYFNSTMQNWQFASPTDISLNKWSLKFDYSNENGTYLVSYKGINYVFYSPMETTFYYDEALKVYDSKTASVIYDHIKILGTNPGPDSPMPIGKTVVWDVLDKVTNSDGTTDSSRIYITYSDTDNDGVPDDPDIFNLVVNPDVNTLSKLVFFELTTSAGYTKYVNLDILEPSQITTQYGTRDQIVSIASSYTVGDLFYAPDDDAFYSILRSKTENANYVSERLTKYKYFIGRQNLNYQYRHNSPNTRRIDPSVSNIIDIYLLTASYDADYRAWINDTSGSIAQPSPPTSTELSLSYSGLNEIKSISDTVVFQNAIYKPIFGFKAINNLQAIFKVVKNPNLNVSDADIKISVINSINDYFAVENWDFGETFYFSELSAYLHHILSPNIASIIILPRDSTIKFGTLYQINAEPNEIIISAATVENVEIISAVTAMQLNQGVSLTY</sequence>
<dbReference type="EMBL" id="LR797503">
    <property type="protein sequence ID" value="CAB4221181.1"/>
    <property type="molecule type" value="Genomic_DNA"/>
</dbReference>
<evidence type="ECO:0008006" key="2">
    <source>
        <dbReference type="Google" id="ProtNLM"/>
    </source>
</evidence>
<reference evidence="1" key="1">
    <citation type="submission" date="2020-05" db="EMBL/GenBank/DDBJ databases">
        <authorList>
            <person name="Chiriac C."/>
            <person name="Salcher M."/>
            <person name="Ghai R."/>
            <person name="Kavagutti S V."/>
        </authorList>
    </citation>
    <scope>NUCLEOTIDE SEQUENCE</scope>
</reference>
<name>A0A6J5T2H3_9CAUD</name>
<accession>A0A6J5T2H3</accession>
<protein>
    <recommendedName>
        <fullName evidence="2">Baseplate wedge subunit</fullName>
    </recommendedName>
</protein>